<evidence type="ECO:0000313" key="7">
    <source>
        <dbReference type="Proteomes" id="UP000233618"/>
    </source>
</evidence>
<protein>
    <recommendedName>
        <fullName evidence="5">Thioredoxin domain-containing protein</fullName>
    </recommendedName>
</protein>
<evidence type="ECO:0000259" key="5">
    <source>
        <dbReference type="PROSITE" id="PS51352"/>
    </source>
</evidence>
<dbReference type="PROSITE" id="PS51257">
    <property type="entry name" value="PROKAR_LIPOPROTEIN"/>
    <property type="match status" value="1"/>
</dbReference>
<keyword evidence="2" id="KW-0201">Cytochrome c-type biogenesis</keyword>
<keyword evidence="4" id="KW-0676">Redox-active center</keyword>
<comment type="subcellular location">
    <subcellularLocation>
        <location evidence="1">Cell envelope</location>
    </subcellularLocation>
</comment>
<dbReference type="SUPFAM" id="SSF52833">
    <property type="entry name" value="Thioredoxin-like"/>
    <property type="match status" value="1"/>
</dbReference>
<sequence length="447" mass="50788">MNQFKIGLLTAIAAVMLGCVSEQSKPVRLRGHVPDLYYKLVSFQSQKGGGLYYSKDINVKVNEKGDFDTTLVLDQPGYYKAFRNMVYLSPGDDLEIQFDLDHKEQTQFKGTGSQASNYLIHQNLSFLGKNGKNVKSDFLQTKAVVDSLADIRGNELKEIKGLPASFVKDVQQIIVAKQIDAYMNHFYFTDCINVYDLQEFREKFGQGVKSIMPSINPLLTKLLSKDDLLHVPEVYSAVDDCVEYGDFKLTAYPKWDECISLNHFEKMLDETQDITPALVKETENRLASLSNEEYKNSLSKRMKRLKKFVSGAPVFDLQLEDANGKDVKLSDFKGKLIYIDFWATWCGPCRDELPFYGKIIEKFKGKDVVFLSISVDQDKEKWQSFIQKENIGSAQLLSKDMEAISKQWQVNGIPRFVLVGKDFTFVDAFADRPSSGEVIENKINSSL</sequence>
<evidence type="ECO:0000256" key="3">
    <source>
        <dbReference type="ARBA" id="ARBA00023157"/>
    </source>
</evidence>
<dbReference type="AlphaFoldDB" id="A0A2N3HYZ7"/>
<dbReference type="GO" id="GO:0017004">
    <property type="term" value="P:cytochrome complex assembly"/>
    <property type="evidence" value="ECO:0007669"/>
    <property type="project" value="UniProtKB-KW"/>
</dbReference>
<organism evidence="6 7">
    <name type="scientific">Labilibaculum manganireducens</name>
    <dbReference type="NCBI Taxonomy" id="1940525"/>
    <lineage>
        <taxon>Bacteria</taxon>
        <taxon>Pseudomonadati</taxon>
        <taxon>Bacteroidota</taxon>
        <taxon>Bacteroidia</taxon>
        <taxon>Marinilabiliales</taxon>
        <taxon>Marinifilaceae</taxon>
        <taxon>Labilibaculum</taxon>
    </lineage>
</organism>
<evidence type="ECO:0000256" key="1">
    <source>
        <dbReference type="ARBA" id="ARBA00004196"/>
    </source>
</evidence>
<dbReference type="InterPro" id="IPR000866">
    <property type="entry name" value="AhpC/TSA"/>
</dbReference>
<keyword evidence="7" id="KW-1185">Reference proteome</keyword>
<feature type="domain" description="Thioredoxin" evidence="5">
    <location>
        <begin position="308"/>
        <end position="447"/>
    </location>
</feature>
<keyword evidence="3" id="KW-1015">Disulfide bond</keyword>
<dbReference type="InterPro" id="IPR036249">
    <property type="entry name" value="Thioredoxin-like_sf"/>
</dbReference>
<reference evidence="6 7" key="1">
    <citation type="journal article" date="2017" name="Front. Microbiol.">
        <title>Labilibaculum manganireducens gen. nov., sp. nov. and Labilibaculum filiforme sp. nov., Novel Bacteroidetes Isolated from Subsurface Sediments of the Baltic Sea.</title>
        <authorList>
            <person name="Vandieken V."/>
            <person name="Marshall I.P."/>
            <person name="Niemann H."/>
            <person name="Engelen B."/>
            <person name="Cypionka H."/>
        </authorList>
    </citation>
    <scope>NUCLEOTIDE SEQUENCE [LARGE SCALE GENOMIC DNA]</scope>
    <source>
        <strain evidence="6 7">59.10-2M</strain>
    </source>
</reference>
<dbReference type="RefSeq" id="WP_101310919.1">
    <property type="nucleotide sequence ID" value="NZ_CAXXEE010000003.1"/>
</dbReference>
<dbReference type="EMBL" id="MVDE01000030">
    <property type="protein sequence ID" value="PKQ63282.1"/>
    <property type="molecule type" value="Genomic_DNA"/>
</dbReference>
<name>A0A2N3HYZ7_9BACT</name>
<dbReference type="Pfam" id="PF00578">
    <property type="entry name" value="AhpC-TSA"/>
    <property type="match status" value="1"/>
</dbReference>
<evidence type="ECO:0000313" key="6">
    <source>
        <dbReference type="EMBL" id="PKQ63282.1"/>
    </source>
</evidence>
<dbReference type="Gene3D" id="3.40.30.10">
    <property type="entry name" value="Glutaredoxin"/>
    <property type="match status" value="1"/>
</dbReference>
<evidence type="ECO:0000256" key="2">
    <source>
        <dbReference type="ARBA" id="ARBA00022748"/>
    </source>
</evidence>
<gene>
    <name evidence="6" type="ORF">BZG01_16305</name>
</gene>
<evidence type="ECO:0000256" key="4">
    <source>
        <dbReference type="ARBA" id="ARBA00023284"/>
    </source>
</evidence>
<dbReference type="GO" id="GO:0016209">
    <property type="term" value="F:antioxidant activity"/>
    <property type="evidence" value="ECO:0007669"/>
    <property type="project" value="InterPro"/>
</dbReference>
<dbReference type="PROSITE" id="PS51352">
    <property type="entry name" value="THIOREDOXIN_2"/>
    <property type="match status" value="1"/>
</dbReference>
<comment type="caution">
    <text evidence="6">The sequence shown here is derived from an EMBL/GenBank/DDBJ whole genome shotgun (WGS) entry which is preliminary data.</text>
</comment>
<proteinExistence type="predicted"/>
<dbReference type="Proteomes" id="UP000233618">
    <property type="component" value="Unassembled WGS sequence"/>
</dbReference>
<dbReference type="InterPro" id="IPR050553">
    <property type="entry name" value="Thioredoxin_ResA/DsbE_sf"/>
</dbReference>
<dbReference type="GO" id="GO:0030313">
    <property type="term" value="C:cell envelope"/>
    <property type="evidence" value="ECO:0007669"/>
    <property type="project" value="UniProtKB-SubCell"/>
</dbReference>
<dbReference type="PANTHER" id="PTHR42852:SF6">
    <property type="entry name" value="THIOL:DISULFIDE INTERCHANGE PROTEIN DSBE"/>
    <property type="match status" value="1"/>
</dbReference>
<dbReference type="CDD" id="cd02966">
    <property type="entry name" value="TlpA_like_family"/>
    <property type="match status" value="1"/>
</dbReference>
<dbReference type="GO" id="GO:0016491">
    <property type="term" value="F:oxidoreductase activity"/>
    <property type="evidence" value="ECO:0007669"/>
    <property type="project" value="InterPro"/>
</dbReference>
<accession>A0A2N3HYZ7</accession>
<dbReference type="InterPro" id="IPR013766">
    <property type="entry name" value="Thioredoxin_domain"/>
</dbReference>
<dbReference type="PANTHER" id="PTHR42852">
    <property type="entry name" value="THIOL:DISULFIDE INTERCHANGE PROTEIN DSBE"/>
    <property type="match status" value="1"/>
</dbReference>